<protein>
    <submittedName>
        <fullName evidence="1">Uncharacterized protein</fullName>
    </submittedName>
</protein>
<reference evidence="2 4" key="2">
    <citation type="submission" date="2016-11" db="EMBL/GenBank/DDBJ databases">
        <authorList>
            <person name="Jaros S."/>
            <person name="Januszkiewicz K."/>
            <person name="Wedrychowicz H."/>
        </authorList>
    </citation>
    <scope>NUCLEOTIDE SEQUENCE [LARGE SCALE GENOMIC DNA]</scope>
    <source>
        <strain evidence="2 4">DSM 17137</strain>
    </source>
</reference>
<accession>A0A0F5LKY4</accession>
<reference evidence="1 3" key="1">
    <citation type="submission" date="2015-03" db="EMBL/GenBank/DDBJ databases">
        <authorList>
            <person name="Hassan Y.I."/>
            <person name="Lepp D."/>
            <person name="Zhou T."/>
        </authorList>
    </citation>
    <scope>NUCLEOTIDE SEQUENCE [LARGE SCALE GENOMIC DNA]</scope>
    <source>
        <strain evidence="1 3">DSM 17137</strain>
    </source>
</reference>
<gene>
    <name evidence="2" type="ORF">SAMN02745223_02880</name>
    <name evidence="1" type="ORF">VW29_15375</name>
</gene>
<sequence length="119" mass="12638">MTAALQHRPDAIPVTLVTDASALVPMDRDTAYLKLPPNSGHGHADGQHCAACAGRDDVRTMLFELLEGARQGLHPAFTRVVVDASGLGDTTKVIAALTGKLPAQALRDHTVARRFYLVG</sequence>
<evidence type="ECO:0000313" key="4">
    <source>
        <dbReference type="Proteomes" id="UP000184533"/>
    </source>
</evidence>
<dbReference type="EMBL" id="LAJF01000091">
    <property type="protein sequence ID" value="KKB82920.1"/>
    <property type="molecule type" value="Genomic_DNA"/>
</dbReference>
<organism evidence="1 3">
    <name type="scientific">Devosia limi DSM 17137</name>
    <dbReference type="NCBI Taxonomy" id="1121477"/>
    <lineage>
        <taxon>Bacteria</taxon>
        <taxon>Pseudomonadati</taxon>
        <taxon>Pseudomonadota</taxon>
        <taxon>Alphaproteobacteria</taxon>
        <taxon>Hyphomicrobiales</taxon>
        <taxon>Devosiaceae</taxon>
        <taxon>Devosia</taxon>
    </lineage>
</organism>
<dbReference type="Proteomes" id="UP000033608">
    <property type="component" value="Unassembled WGS sequence"/>
</dbReference>
<dbReference type="OrthoDB" id="7949562at2"/>
<dbReference type="EMBL" id="FQVC01000008">
    <property type="protein sequence ID" value="SHF51382.1"/>
    <property type="molecule type" value="Genomic_DNA"/>
</dbReference>
<dbReference type="PATRIC" id="fig|1121477.3.peg.4247"/>
<dbReference type="RefSeq" id="WP_046136133.1">
    <property type="nucleotide sequence ID" value="NZ_FQVC01000008.1"/>
</dbReference>
<dbReference type="STRING" id="1121477.SAMN02745223_02880"/>
<proteinExistence type="predicted"/>
<evidence type="ECO:0000313" key="1">
    <source>
        <dbReference type="EMBL" id="KKB82920.1"/>
    </source>
</evidence>
<dbReference type="AlphaFoldDB" id="A0A0F5LKY4"/>
<keyword evidence="3" id="KW-1185">Reference proteome</keyword>
<evidence type="ECO:0000313" key="3">
    <source>
        <dbReference type="Proteomes" id="UP000033608"/>
    </source>
</evidence>
<dbReference type="Proteomes" id="UP000184533">
    <property type="component" value="Unassembled WGS sequence"/>
</dbReference>
<evidence type="ECO:0000313" key="2">
    <source>
        <dbReference type="EMBL" id="SHF51382.1"/>
    </source>
</evidence>
<name>A0A0F5LKY4_9HYPH</name>